<proteinExistence type="inferred from homology"/>
<feature type="domain" description="Glycosyltransferase subfamily 4-like N-terminal" evidence="5">
    <location>
        <begin position="65"/>
        <end position="164"/>
    </location>
</feature>
<evidence type="ECO:0000259" key="4">
    <source>
        <dbReference type="Pfam" id="PF00534"/>
    </source>
</evidence>
<comment type="similarity">
    <text evidence="1">Belongs to the glycosyltransferase group 1 family. Glycosyltransferase 4 subfamily.</text>
</comment>
<keyword evidence="3" id="KW-0808">Transferase</keyword>
<dbReference type="InterPro" id="IPR001296">
    <property type="entry name" value="Glyco_trans_1"/>
</dbReference>
<dbReference type="Gene3D" id="3.40.50.2000">
    <property type="entry name" value="Glycogen Phosphorylase B"/>
    <property type="match status" value="2"/>
</dbReference>
<dbReference type="GO" id="GO:0016757">
    <property type="term" value="F:glycosyltransferase activity"/>
    <property type="evidence" value="ECO:0007669"/>
    <property type="project" value="UniProtKB-KW"/>
</dbReference>
<dbReference type="PANTHER" id="PTHR12526">
    <property type="entry name" value="GLYCOSYLTRANSFERASE"/>
    <property type="match status" value="1"/>
</dbReference>
<sequence length="380" mass="42819">MQSYAPLVSKVDLVAVGSTRGQYDLSQTKIPLKRLTCPGEYAGVIPRGISFLYAVLGDPQMLIGFDRFVEGFDIVHTAETGSYYSLQAVRAKEKGLVKRVVISVWETIPFLGEKNVLRREHQQEVRKKADWFLAVTERAKQGLIAEGVRSQKITVIPMGVDVTRFTPRKSQIANRKSQLLRKTRGFRENDFVVLFVGRLVREKGVYELVEAARRIAKSRDYRAEGRAIRFVFVGEGPEWMGLRKEVKRLGLEELVSLRPGEPFERMPEILRSSDVLVLPSLPTSGWEEQFGMVLVEAMASGVPIIASRTGAIPEVVGRAGMIVEPGDSGALSDAILRVFKDRQLRQELVRKGRERARLRYDGRKIASRIASMYEDILRLS</sequence>
<organism evidence="6 7">
    <name type="scientific">Candidatus Chisholmbacteria bacterium RIFCSPHIGHO2_01_FULL_52_32</name>
    <dbReference type="NCBI Taxonomy" id="1797591"/>
    <lineage>
        <taxon>Bacteria</taxon>
        <taxon>Candidatus Chisholmiibacteriota</taxon>
    </lineage>
</organism>
<accession>A0A1G1VQL3</accession>
<evidence type="ECO:0000256" key="2">
    <source>
        <dbReference type="ARBA" id="ARBA00022676"/>
    </source>
</evidence>
<evidence type="ECO:0000313" key="6">
    <source>
        <dbReference type="EMBL" id="OGY17689.1"/>
    </source>
</evidence>
<evidence type="ECO:0000256" key="3">
    <source>
        <dbReference type="ARBA" id="ARBA00022679"/>
    </source>
</evidence>
<dbReference type="Pfam" id="PF13439">
    <property type="entry name" value="Glyco_transf_4"/>
    <property type="match status" value="1"/>
</dbReference>
<gene>
    <name evidence="6" type="ORF">A2786_05785</name>
</gene>
<evidence type="ECO:0008006" key="8">
    <source>
        <dbReference type="Google" id="ProtNLM"/>
    </source>
</evidence>
<protein>
    <recommendedName>
        <fullName evidence="8">Glycosyl transferase family 1 domain-containing protein</fullName>
    </recommendedName>
</protein>
<comment type="caution">
    <text evidence="6">The sequence shown here is derived from an EMBL/GenBank/DDBJ whole genome shotgun (WGS) entry which is preliminary data.</text>
</comment>
<dbReference type="AlphaFoldDB" id="A0A1G1VQL3"/>
<feature type="domain" description="Glycosyl transferase family 1" evidence="4">
    <location>
        <begin position="180"/>
        <end position="355"/>
    </location>
</feature>
<dbReference type="Pfam" id="PF00534">
    <property type="entry name" value="Glycos_transf_1"/>
    <property type="match status" value="1"/>
</dbReference>
<dbReference type="CDD" id="cd03801">
    <property type="entry name" value="GT4_PimA-like"/>
    <property type="match status" value="1"/>
</dbReference>
<dbReference type="SUPFAM" id="SSF53756">
    <property type="entry name" value="UDP-Glycosyltransferase/glycogen phosphorylase"/>
    <property type="match status" value="1"/>
</dbReference>
<reference evidence="6 7" key="1">
    <citation type="journal article" date="2016" name="Nat. Commun.">
        <title>Thousands of microbial genomes shed light on interconnected biogeochemical processes in an aquifer system.</title>
        <authorList>
            <person name="Anantharaman K."/>
            <person name="Brown C.T."/>
            <person name="Hug L.A."/>
            <person name="Sharon I."/>
            <person name="Castelle C.J."/>
            <person name="Probst A.J."/>
            <person name="Thomas B.C."/>
            <person name="Singh A."/>
            <person name="Wilkins M.J."/>
            <person name="Karaoz U."/>
            <person name="Brodie E.L."/>
            <person name="Williams K.H."/>
            <person name="Hubbard S.S."/>
            <person name="Banfield J.F."/>
        </authorList>
    </citation>
    <scope>NUCLEOTIDE SEQUENCE [LARGE SCALE GENOMIC DNA]</scope>
</reference>
<evidence type="ECO:0000256" key="1">
    <source>
        <dbReference type="ARBA" id="ARBA00009481"/>
    </source>
</evidence>
<evidence type="ECO:0000313" key="7">
    <source>
        <dbReference type="Proteomes" id="UP000179233"/>
    </source>
</evidence>
<dbReference type="PANTHER" id="PTHR12526:SF640">
    <property type="entry name" value="COLANIC ACID BIOSYNTHESIS GLYCOSYLTRANSFERASE WCAL-RELATED"/>
    <property type="match status" value="1"/>
</dbReference>
<evidence type="ECO:0000259" key="5">
    <source>
        <dbReference type="Pfam" id="PF13439"/>
    </source>
</evidence>
<dbReference type="InterPro" id="IPR028098">
    <property type="entry name" value="Glyco_trans_4-like_N"/>
</dbReference>
<dbReference type="EMBL" id="MHCJ01000007">
    <property type="protein sequence ID" value="OGY17689.1"/>
    <property type="molecule type" value="Genomic_DNA"/>
</dbReference>
<keyword evidence="2" id="KW-0328">Glycosyltransferase</keyword>
<name>A0A1G1VQL3_9BACT</name>
<dbReference type="Proteomes" id="UP000179233">
    <property type="component" value="Unassembled WGS sequence"/>
</dbReference>